<feature type="compositionally biased region" description="Acidic residues" evidence="1">
    <location>
        <begin position="1"/>
        <end position="14"/>
    </location>
</feature>
<dbReference type="InterPro" id="IPR022183">
    <property type="entry name" value="DUF3710"/>
</dbReference>
<organism evidence="2 3">
    <name type="scientific">Mycobacterium leprae (strain Br4923)</name>
    <dbReference type="NCBI Taxonomy" id="561304"/>
    <lineage>
        <taxon>Bacteria</taxon>
        <taxon>Bacillati</taxon>
        <taxon>Actinomycetota</taxon>
        <taxon>Actinomycetes</taxon>
        <taxon>Mycobacteriales</taxon>
        <taxon>Mycobacteriaceae</taxon>
        <taxon>Mycobacterium</taxon>
    </lineage>
</organism>
<feature type="region of interest" description="Disordered" evidence="1">
    <location>
        <begin position="1"/>
        <end position="58"/>
    </location>
</feature>
<dbReference type="HOGENOM" id="CLU_069776_0_1_11"/>
<dbReference type="Proteomes" id="UP000006900">
    <property type="component" value="Chromosome"/>
</dbReference>
<evidence type="ECO:0000256" key="1">
    <source>
        <dbReference type="SAM" id="MobiDB-lite"/>
    </source>
</evidence>
<dbReference type="Pfam" id="PF12502">
    <property type="entry name" value="DUF3710"/>
    <property type="match status" value="1"/>
</dbReference>
<evidence type="ECO:0000313" key="2">
    <source>
        <dbReference type="EMBL" id="CAR71124.1"/>
    </source>
</evidence>
<name>A0A0H3MQA8_MYCLB</name>
<evidence type="ECO:0008006" key="4">
    <source>
        <dbReference type="Google" id="ProtNLM"/>
    </source>
</evidence>
<dbReference type="AlphaFoldDB" id="A0A0H3MQA8"/>
<proteinExistence type="predicted"/>
<protein>
    <recommendedName>
        <fullName evidence="4">DUF3710 domain-containing protein</fullName>
    </recommendedName>
</protein>
<feature type="compositionally biased region" description="Basic and acidic residues" evidence="1">
    <location>
        <begin position="244"/>
        <end position="255"/>
    </location>
</feature>
<accession>A0A0H3MQA8</accession>
<feature type="region of interest" description="Disordered" evidence="1">
    <location>
        <begin position="233"/>
        <end position="273"/>
    </location>
</feature>
<evidence type="ECO:0000313" key="3">
    <source>
        <dbReference type="Proteomes" id="UP000006900"/>
    </source>
</evidence>
<dbReference type="KEGG" id="mlb:MLBr01029"/>
<dbReference type="EMBL" id="FM211192">
    <property type="protein sequence ID" value="CAR71124.1"/>
    <property type="molecule type" value="Genomic_DNA"/>
</dbReference>
<reference evidence="2 3" key="1">
    <citation type="journal article" date="2009" name="Nat. Genet.">
        <title>Comparative genomic and phylogeographic analysis of Mycobacterium leprae.</title>
        <authorList>
            <person name="Monot M."/>
            <person name="Honore N."/>
            <person name="Garnier T."/>
            <person name="Zidane N."/>
            <person name="Sherafi D."/>
            <person name="Paniz-Mondolfi A."/>
            <person name="Matsuoka M."/>
            <person name="Taylor G.M."/>
            <person name="Donoghue H.D."/>
            <person name="Bouwman A."/>
            <person name="Mays S."/>
            <person name="Watson C."/>
            <person name="Lockwood D."/>
            <person name="Khamispour A."/>
            <person name="Dowlati Y."/>
            <person name="Jianping S."/>
            <person name="Rea T.H."/>
            <person name="Vera-Cabrera L."/>
            <person name="Stefani M.M."/>
            <person name="Banu S."/>
            <person name="Macdonald M."/>
            <person name="Sapkota B.R."/>
            <person name="Spencer J.S."/>
            <person name="Thomas J."/>
            <person name="Harshman K."/>
            <person name="Singh P."/>
            <person name="Busso P."/>
            <person name="Gattiker A."/>
            <person name="Rougemont J."/>
            <person name="Brennan P.J."/>
            <person name="Cole S.T."/>
        </authorList>
    </citation>
    <scope>NUCLEOTIDE SEQUENCE [LARGE SCALE GENOMIC DNA]</scope>
    <source>
        <strain evidence="3">Br4923</strain>
    </source>
</reference>
<feature type="compositionally biased region" description="Polar residues" evidence="1">
    <location>
        <begin position="263"/>
        <end position="273"/>
    </location>
</feature>
<sequence>MTADDDAERSDEDGAAVMATFGKRTGKDGASRTLTEPADPEATELPAASEPDSEEVDELEGPFDIDDFEDPAVAVLARLDLGSVLIPLPEGSQLQVELTDVGVPNAVWVVTANGRFTITAYAAPKTGGLWREVAGELADSLRNDSAKVTVKDGPWGREVVGTNTGVVRFIGVDGYRWMIRCVVNGPLETIDVLSEEARAALADTVVRRGDTPLPVRTPLPVQLPEQMAEQLREAAVAQQSAQHADARQQSRELAPRRGAAGSAMQQLHNTTGG</sequence>
<gene>
    <name evidence="2" type="ordered locus">MLBr01029</name>
</gene>